<dbReference type="GO" id="GO:0061512">
    <property type="term" value="P:protein localization to cilium"/>
    <property type="evidence" value="ECO:0007669"/>
    <property type="project" value="TreeGrafter"/>
</dbReference>
<dbReference type="GO" id="GO:0005119">
    <property type="term" value="F:smoothened binding"/>
    <property type="evidence" value="ECO:0007669"/>
    <property type="project" value="TreeGrafter"/>
</dbReference>
<proteinExistence type="predicted"/>
<dbReference type="GO" id="GO:0005113">
    <property type="term" value="F:patched binding"/>
    <property type="evidence" value="ECO:0007669"/>
    <property type="project" value="TreeGrafter"/>
</dbReference>
<keyword evidence="3" id="KW-1185">Reference proteome</keyword>
<dbReference type="OrthoDB" id="10259809at2759"/>
<dbReference type="SUPFAM" id="SSF50978">
    <property type="entry name" value="WD40 repeat-like"/>
    <property type="match status" value="1"/>
</dbReference>
<dbReference type="CTD" id="582"/>
<dbReference type="InParanoid" id="A0A6P8ZP49"/>
<name>A0A6P8ZP49_THRPL</name>
<dbReference type="GO" id="GO:0005813">
    <property type="term" value="C:centrosome"/>
    <property type="evidence" value="ECO:0007669"/>
    <property type="project" value="TreeGrafter"/>
</dbReference>
<dbReference type="Pfam" id="PF14779">
    <property type="entry name" value="BBS1"/>
    <property type="match status" value="1"/>
</dbReference>
<dbReference type="PANTHER" id="PTHR20870">
    <property type="entry name" value="BARDET-BIEDL SYNDROME 1 PROTEIN"/>
    <property type="match status" value="1"/>
</dbReference>
<dbReference type="PANTHER" id="PTHR20870:SF0">
    <property type="entry name" value="BARDET-BIEDL SYNDROME 1 PROTEIN"/>
    <property type="match status" value="1"/>
</dbReference>
<dbReference type="FunCoup" id="A0A6P8ZP49">
    <property type="interactions" value="327"/>
</dbReference>
<dbReference type="InterPro" id="IPR028784">
    <property type="entry name" value="BBS1"/>
</dbReference>
<reference evidence="4" key="1">
    <citation type="submission" date="2025-08" db="UniProtKB">
        <authorList>
            <consortium name="RefSeq"/>
        </authorList>
    </citation>
    <scope>IDENTIFICATION</scope>
    <source>
        <tissue evidence="4">Total insect</tissue>
    </source>
</reference>
<dbReference type="Proteomes" id="UP000515158">
    <property type="component" value="Unplaced"/>
</dbReference>
<feature type="domain" description="Bardet-Biedl syndrome 1 protein GAE" evidence="2">
    <location>
        <begin position="491"/>
        <end position="593"/>
    </location>
</feature>
<dbReference type="InterPro" id="IPR032728">
    <property type="entry name" value="BBS1_N"/>
</dbReference>
<evidence type="ECO:0000313" key="4">
    <source>
        <dbReference type="RefSeq" id="XP_034243484.1"/>
    </source>
</evidence>
<dbReference type="GO" id="GO:0005930">
    <property type="term" value="C:axoneme"/>
    <property type="evidence" value="ECO:0007669"/>
    <property type="project" value="TreeGrafter"/>
</dbReference>
<organism evidence="4">
    <name type="scientific">Thrips palmi</name>
    <name type="common">Melon thrips</name>
    <dbReference type="NCBI Taxonomy" id="161013"/>
    <lineage>
        <taxon>Eukaryota</taxon>
        <taxon>Metazoa</taxon>
        <taxon>Ecdysozoa</taxon>
        <taxon>Arthropoda</taxon>
        <taxon>Hexapoda</taxon>
        <taxon>Insecta</taxon>
        <taxon>Pterygota</taxon>
        <taxon>Neoptera</taxon>
        <taxon>Paraneoptera</taxon>
        <taxon>Thysanoptera</taxon>
        <taxon>Terebrantia</taxon>
        <taxon>Thripoidea</taxon>
        <taxon>Thripidae</taxon>
        <taxon>Thrips</taxon>
    </lineage>
</organism>
<protein>
    <submittedName>
        <fullName evidence="4">Bardet-Biedl syndrome 1 protein homolog</fullName>
    </submittedName>
</protein>
<dbReference type="GeneID" id="117646554"/>
<dbReference type="GO" id="GO:1905515">
    <property type="term" value="P:non-motile cilium assembly"/>
    <property type="evidence" value="ECO:0007669"/>
    <property type="project" value="InterPro"/>
</dbReference>
<evidence type="ECO:0000259" key="2">
    <source>
        <dbReference type="Pfam" id="PF23304"/>
    </source>
</evidence>
<evidence type="ECO:0000313" key="3">
    <source>
        <dbReference type="Proteomes" id="UP000515158"/>
    </source>
</evidence>
<dbReference type="KEGG" id="tpal:117646554"/>
<dbReference type="InterPro" id="IPR036322">
    <property type="entry name" value="WD40_repeat_dom_sf"/>
</dbReference>
<evidence type="ECO:0000259" key="1">
    <source>
        <dbReference type="Pfam" id="PF14779"/>
    </source>
</evidence>
<gene>
    <name evidence="4" type="primary">LOC117646554</name>
</gene>
<accession>A0A6P8ZP49</accession>
<sequence length="598" mass="65639">MMSSPRNLEYEQLWLNAHTDTRAAVYTFSSCITLADLNADGDFKLVVADLGTGSTNVKLKVYKGTSLHSETALLDVPTGVTSFYMDLNEPRMPAIAVASGSNIYIYKNMRPYFKFSLPSMDINPLEKDLWMQVRDEQIEHGVFIELLNNLRAEIGFSQMSTQSQHLLTLDSSNTSSFVQQNCKFPVKRQTVVTCMTTLKKALAEETAVSCLVVGTESSEILVLDPEAFTILEKIKLSDEDSTTLAVPAVLSACGLHAVEFRIVAACRDGSLRLARRGWTETKTLVQLPAQPVAMTISPDNASITIALMNQTLQCYSKKGKLQWMINLPAAACALCPVPLPHQSATLVAVSLNGGLLQLYNGRQLVDVIKAPQSVSGLVFGRFGQEENALIMFTVDGSLLVKILKRTAHFNLNGGGNTASVAPGAAQQIKLQIPKKTRLFLDQTMRERDNCVMMHRTFQRDLFQLRVDVARACVKALQSCNNPVSLEGAEPLKLSAQVLGLGPLFKMVISLQNISASSMIQGLGILFHFDDKMYSMDKPFINVPLLVPGLEYPFETMIRNISELALSDQVRVLVVKDGQSQPVLAAIINMPVCDLLGMV</sequence>
<feature type="domain" description="Bardet-Biedl syndrome 1 N-terminal" evidence="1">
    <location>
        <begin position="14"/>
        <end position="271"/>
    </location>
</feature>
<dbReference type="RefSeq" id="XP_034243484.1">
    <property type="nucleotide sequence ID" value="XM_034387593.1"/>
</dbReference>
<dbReference type="Pfam" id="PF23304">
    <property type="entry name" value="GAE_BBS1"/>
    <property type="match status" value="1"/>
</dbReference>
<dbReference type="GO" id="GO:0034464">
    <property type="term" value="C:BBSome"/>
    <property type="evidence" value="ECO:0007669"/>
    <property type="project" value="InterPro"/>
</dbReference>
<dbReference type="AlphaFoldDB" id="A0A6P8ZP49"/>
<dbReference type="InterPro" id="IPR056419">
    <property type="entry name" value="GAE_BBS1"/>
</dbReference>